<reference evidence="1" key="1">
    <citation type="submission" date="2001-11" db="EMBL/GenBank/DDBJ databases">
        <title>Nucleotide sequence and analysis of 16.25 kilobase pairs of the African swine fever virus genome that span the central variable region.</title>
        <authorList>
            <person name="Roberts P.C."/>
            <person name="Lu Z."/>
            <person name="Rock D.L."/>
        </authorList>
    </citation>
    <scope>NUCLEOTIDE SEQUENCE</scope>
    <source>
        <strain evidence="1">Malawi Lil-20/1</strain>
    </source>
</reference>
<organismHost>
    <name type="scientific">Sus scrofa</name>
    <name type="common">Pig</name>
    <dbReference type="NCBI Taxonomy" id="9823"/>
</organismHost>
<name>Q8V9T5_ASF</name>
<dbReference type="EMBL" id="L00966">
    <property type="protein sequence ID" value="AAL31328.1"/>
    <property type="molecule type" value="Genomic_DNA"/>
</dbReference>
<gene>
    <name evidence="1" type="primary">L09KL</name>
</gene>
<organismHost>
    <name type="scientific">Potamochoerus larvatus</name>
    <name type="common">Bushpig</name>
    <dbReference type="NCBI Taxonomy" id="273792"/>
</organismHost>
<organismHost>
    <name type="scientific">Phacochoerus africanus</name>
    <name type="common">Warthog</name>
    <dbReference type="NCBI Taxonomy" id="41426"/>
</organismHost>
<evidence type="ECO:0000313" key="1">
    <source>
        <dbReference type="EMBL" id="AAL31328.1"/>
    </source>
</evidence>
<sequence length="66" mass="7873">MFSAQFTRICRESDCRQGYSFRKSTCKTEHRAGAHKIRLRLHGHTHWSPSIQRFATRQRIPGIFRK</sequence>
<proteinExistence type="predicted"/>
<organismHost>
    <name type="scientific">Phacochoerus aethiopicus</name>
    <name type="common">Warthog</name>
    <dbReference type="NCBI Taxonomy" id="85517"/>
</organismHost>
<organismHost>
    <name type="scientific">Ornithodoros</name>
    <name type="common">relapsing fever ticks</name>
    <dbReference type="NCBI Taxonomy" id="6937"/>
</organismHost>
<accession>Q8V9T5</accession>
<organism evidence="1">
    <name type="scientific">African swine fever virus</name>
    <name type="common">ASFV</name>
    <dbReference type="NCBI Taxonomy" id="10497"/>
    <lineage>
        <taxon>Viruses</taxon>
        <taxon>Varidnaviria</taxon>
        <taxon>Bamfordvirae</taxon>
        <taxon>Nucleocytoviricota</taxon>
        <taxon>Pokkesviricetes</taxon>
        <taxon>Asfuvirales</taxon>
        <taxon>Asfarviridae</taxon>
        <taxon>Asfivirus</taxon>
        <taxon>Asfivirus haemorrhagiae</taxon>
    </lineage>
</organism>
<organismHost>
    <name type="scientific">Ornithodoros moubata</name>
    <name type="common">Soft tick</name>
    <name type="synonym">Argasid tick</name>
    <dbReference type="NCBI Taxonomy" id="6938"/>
</organismHost>
<protein>
    <submittedName>
        <fullName evidence="1">Uncharacterized protein L09KL</fullName>
    </submittedName>
</protein>